<gene>
    <name evidence="1" type="ORF">V6984_08695</name>
</gene>
<sequence length="103" mass="11589">MSAFGIGINTEMTDAGTINGKQFEVACDCWFTSKCNSRPILIKFEGEDGEIQTIKNIKVITHESKNYSGIPSIEYLCKAIIGGLMQEFKLVFFPIECRWVMVI</sequence>
<protein>
    <submittedName>
        <fullName evidence="1">Uncharacterized protein</fullName>
    </submittedName>
</protein>
<dbReference type="Proteomes" id="UP001451571">
    <property type="component" value="Chromosome"/>
</dbReference>
<dbReference type="EMBL" id="CP146256">
    <property type="protein sequence ID" value="XAH75815.1"/>
    <property type="molecule type" value="Genomic_DNA"/>
</dbReference>
<reference evidence="1 2" key="1">
    <citation type="submission" date="2024-02" db="EMBL/GenBank/DDBJ databases">
        <title>Bacterial strain from lacustrine sediment.</title>
        <authorList>
            <person name="Petit C."/>
            <person name="Fadhlaoui K."/>
        </authorList>
    </citation>
    <scope>NUCLEOTIDE SEQUENCE [LARGE SCALE GENOMIC DNA]</scope>
    <source>
        <strain evidence="1 2">IPX-CK</strain>
    </source>
</reference>
<accession>A0ABZ3F2D7</accession>
<proteinExistence type="predicted"/>
<name>A0ABZ3F2D7_9FIRM</name>
<evidence type="ECO:0000313" key="1">
    <source>
        <dbReference type="EMBL" id="XAH75815.1"/>
    </source>
</evidence>
<dbReference type="RefSeq" id="WP_342759389.1">
    <property type="nucleotide sequence ID" value="NZ_CP146256.1"/>
</dbReference>
<evidence type="ECO:0000313" key="2">
    <source>
        <dbReference type="Proteomes" id="UP001451571"/>
    </source>
</evidence>
<organism evidence="1 2">
    <name type="scientific">Kineothrix sedimenti</name>
    <dbReference type="NCBI Taxonomy" id="3123317"/>
    <lineage>
        <taxon>Bacteria</taxon>
        <taxon>Bacillati</taxon>
        <taxon>Bacillota</taxon>
        <taxon>Clostridia</taxon>
        <taxon>Lachnospirales</taxon>
        <taxon>Lachnospiraceae</taxon>
        <taxon>Kineothrix</taxon>
    </lineage>
</organism>
<keyword evidence="2" id="KW-1185">Reference proteome</keyword>